<keyword evidence="2 5" id="KW-0808">Transferase</keyword>
<feature type="binding site" evidence="5">
    <location>
        <begin position="191"/>
        <end position="194"/>
    </location>
    <ligand>
        <name>substrate</name>
    </ligand>
</feature>
<evidence type="ECO:0000256" key="3">
    <source>
        <dbReference type="ARBA" id="ARBA00022691"/>
    </source>
</evidence>
<evidence type="ECO:0000256" key="2">
    <source>
        <dbReference type="ARBA" id="ARBA00022679"/>
    </source>
</evidence>
<dbReference type="NCBIfam" id="TIGR03534">
    <property type="entry name" value="RF_mod_PrmC"/>
    <property type="match status" value="1"/>
</dbReference>
<dbReference type="PANTHER" id="PTHR18895:SF74">
    <property type="entry name" value="MTRF1L RELEASE FACTOR GLUTAMINE METHYLTRANSFERASE"/>
    <property type="match status" value="1"/>
</dbReference>
<sequence>MRGNKTIADALLEGKRRLRTAEKENYALEAELLLMEACGLSRVALFTQGEKIISPEQEGKYGNYLSQREENRPLQYILGQCEFMGLSFLVGEGVLIPRGDTEILVETVLEIGKQEGIEKVIDLGTGSGCIPICLAHYGKMQCVGVDISPKALAFARENGEKNQVAVEWLESDLFSGVRQGRKGSFDAIVSNPPYIAKNVIADLMPEVRDFEPRKALDGGEDGLDFYRRIIKESRPWLKRGGWLFFEIGYDQGQALLSLMEEAGFSQCILCKDLPGLDRVVYGKLKEMIDEV</sequence>
<comment type="caution">
    <text evidence="8">The sequence shown here is derived from an EMBL/GenBank/DDBJ whole genome shotgun (WGS) entry which is preliminary data.</text>
</comment>
<evidence type="ECO:0000313" key="9">
    <source>
        <dbReference type="Proteomes" id="UP000070539"/>
    </source>
</evidence>
<dbReference type="PROSITE" id="PS00092">
    <property type="entry name" value="N6_MTASE"/>
    <property type="match status" value="1"/>
</dbReference>
<feature type="binding site" evidence="5">
    <location>
        <position position="191"/>
    </location>
    <ligand>
        <name>S-adenosyl-L-methionine</name>
        <dbReference type="ChEBI" id="CHEBI:59789"/>
    </ligand>
</feature>
<dbReference type="InterPro" id="IPR040758">
    <property type="entry name" value="PrmC_N"/>
</dbReference>
<dbReference type="CDD" id="cd02440">
    <property type="entry name" value="AdoMet_MTases"/>
    <property type="match status" value="1"/>
</dbReference>
<dbReference type="InterPro" id="IPR007848">
    <property type="entry name" value="Small_mtfrase_dom"/>
</dbReference>
<dbReference type="PATRIC" id="fig|36847.3.peg.7"/>
<dbReference type="InterPro" id="IPR002052">
    <property type="entry name" value="DNA_methylase_N6_adenine_CS"/>
</dbReference>
<feature type="binding site" evidence="5">
    <location>
        <position position="146"/>
    </location>
    <ligand>
        <name>S-adenosyl-L-methionine</name>
        <dbReference type="ChEBI" id="CHEBI:59789"/>
    </ligand>
</feature>
<evidence type="ECO:0000256" key="1">
    <source>
        <dbReference type="ARBA" id="ARBA00022603"/>
    </source>
</evidence>
<evidence type="ECO:0000259" key="6">
    <source>
        <dbReference type="Pfam" id="PF05175"/>
    </source>
</evidence>
<dbReference type="OrthoDB" id="9800643at2"/>
<comment type="catalytic activity">
    <reaction evidence="4 5">
        <text>L-glutaminyl-[peptide chain release factor] + S-adenosyl-L-methionine = N(5)-methyl-L-glutaminyl-[peptide chain release factor] + S-adenosyl-L-homocysteine + H(+)</text>
        <dbReference type="Rhea" id="RHEA:42896"/>
        <dbReference type="Rhea" id="RHEA-COMP:10271"/>
        <dbReference type="Rhea" id="RHEA-COMP:10272"/>
        <dbReference type="ChEBI" id="CHEBI:15378"/>
        <dbReference type="ChEBI" id="CHEBI:30011"/>
        <dbReference type="ChEBI" id="CHEBI:57856"/>
        <dbReference type="ChEBI" id="CHEBI:59789"/>
        <dbReference type="ChEBI" id="CHEBI:61891"/>
        <dbReference type="EC" id="2.1.1.297"/>
    </reaction>
</comment>
<comment type="function">
    <text evidence="5">Methylates the class 1 translation termination release factors RF1/PrfA and RF2/PrfB on the glutamine residue of the universally conserved GGQ motif.</text>
</comment>
<protein>
    <recommendedName>
        <fullName evidence="5">Release factor glutamine methyltransferase</fullName>
        <shortName evidence="5">RF MTase</shortName>
        <ecNumber evidence="5">2.1.1.297</ecNumber>
    </recommendedName>
    <alternativeName>
        <fullName evidence="5">N5-glutamine methyltransferase PrmC</fullName>
    </alternativeName>
    <alternativeName>
        <fullName evidence="5">Protein-(glutamine-N5) MTase PrmC</fullName>
    </alternativeName>
    <alternativeName>
        <fullName evidence="5">Protein-glutamine N-methyltransferase PrmC</fullName>
    </alternativeName>
</protein>
<dbReference type="PANTHER" id="PTHR18895">
    <property type="entry name" value="HEMK METHYLTRANSFERASE"/>
    <property type="match status" value="1"/>
</dbReference>
<dbReference type="SUPFAM" id="SSF53335">
    <property type="entry name" value="S-adenosyl-L-methionine-dependent methyltransferases"/>
    <property type="match status" value="1"/>
</dbReference>
<comment type="similarity">
    <text evidence="5">Belongs to the protein N5-glutamine methyltransferase family. PrmC subfamily.</text>
</comment>
<dbReference type="InterPro" id="IPR050320">
    <property type="entry name" value="N5-glutamine_MTase"/>
</dbReference>
<feature type="domain" description="Release factor glutamine methyltransferase N-terminal" evidence="7">
    <location>
        <begin position="9"/>
        <end position="79"/>
    </location>
</feature>
<reference evidence="8 9" key="1">
    <citation type="submission" date="2016-01" db="EMBL/GenBank/DDBJ databases">
        <title>Genome sequence of Clostridium neopropionicum X4, DSM-3847.</title>
        <authorList>
            <person name="Poehlein A."/>
            <person name="Beck M.H."/>
            <person name="Bengelsdorf F.R."/>
            <person name="Daniel R."/>
            <person name="Duerre P."/>
        </authorList>
    </citation>
    <scope>NUCLEOTIDE SEQUENCE [LARGE SCALE GENOMIC DNA]</scope>
    <source>
        <strain evidence="8 9">DSM-3847</strain>
    </source>
</reference>
<accession>A0A136WHI7</accession>
<dbReference type="EMBL" id="LRVM01000001">
    <property type="protein sequence ID" value="KXL53914.1"/>
    <property type="molecule type" value="Genomic_DNA"/>
</dbReference>
<name>A0A136WHI7_9FIRM</name>
<dbReference type="HAMAP" id="MF_02126">
    <property type="entry name" value="RF_methyltr_PrmC"/>
    <property type="match status" value="1"/>
</dbReference>
<dbReference type="EC" id="2.1.1.297" evidence="5"/>
<proteinExistence type="inferred from homology"/>
<evidence type="ECO:0000256" key="5">
    <source>
        <dbReference type="HAMAP-Rule" id="MF_02126"/>
    </source>
</evidence>
<feature type="domain" description="Methyltransferase small" evidence="6">
    <location>
        <begin position="101"/>
        <end position="198"/>
    </location>
</feature>
<dbReference type="NCBIfam" id="TIGR00536">
    <property type="entry name" value="hemK_fam"/>
    <property type="match status" value="1"/>
</dbReference>
<keyword evidence="1 5" id="KW-0489">Methyltransferase</keyword>
<dbReference type="GO" id="GO:0102559">
    <property type="term" value="F:peptide chain release factor N(5)-glutamine methyltransferase activity"/>
    <property type="evidence" value="ECO:0007669"/>
    <property type="project" value="UniProtKB-EC"/>
</dbReference>
<dbReference type="Pfam" id="PF17827">
    <property type="entry name" value="PrmC_N"/>
    <property type="match status" value="1"/>
</dbReference>
<dbReference type="RefSeq" id="WP_066083250.1">
    <property type="nucleotide sequence ID" value="NZ_LRVM01000001.1"/>
</dbReference>
<feature type="binding site" evidence="5">
    <location>
        <begin position="124"/>
        <end position="128"/>
    </location>
    <ligand>
        <name>S-adenosyl-L-methionine</name>
        <dbReference type="ChEBI" id="CHEBI:59789"/>
    </ligand>
</feature>
<evidence type="ECO:0000313" key="8">
    <source>
        <dbReference type="EMBL" id="KXL53914.1"/>
    </source>
</evidence>
<dbReference type="AlphaFoldDB" id="A0A136WHI7"/>
<comment type="caution">
    <text evidence="5">Lacks conserved residue(s) required for the propagation of feature annotation.</text>
</comment>
<gene>
    <name evidence="5 8" type="primary">prmC</name>
    <name evidence="8" type="ORF">CLNEO_00060</name>
</gene>
<evidence type="ECO:0000256" key="4">
    <source>
        <dbReference type="ARBA" id="ARBA00048391"/>
    </source>
</evidence>
<dbReference type="Gene3D" id="1.10.8.10">
    <property type="entry name" value="DNA helicase RuvA subunit, C-terminal domain"/>
    <property type="match status" value="1"/>
</dbReference>
<dbReference type="STRING" id="36847.CLNEO_00060"/>
<dbReference type="GO" id="GO:0032259">
    <property type="term" value="P:methylation"/>
    <property type="evidence" value="ECO:0007669"/>
    <property type="project" value="UniProtKB-KW"/>
</dbReference>
<dbReference type="InterPro" id="IPR019874">
    <property type="entry name" value="RF_methyltr_PrmC"/>
</dbReference>
<dbReference type="InterPro" id="IPR004556">
    <property type="entry name" value="HemK-like"/>
</dbReference>
<dbReference type="Gene3D" id="3.40.50.150">
    <property type="entry name" value="Vaccinia Virus protein VP39"/>
    <property type="match status" value="1"/>
</dbReference>
<keyword evidence="3 5" id="KW-0949">S-adenosyl-L-methionine</keyword>
<dbReference type="GO" id="GO:0003676">
    <property type="term" value="F:nucleic acid binding"/>
    <property type="evidence" value="ECO:0007669"/>
    <property type="project" value="InterPro"/>
</dbReference>
<organism evidence="8 9">
    <name type="scientific">Anaerotignum neopropionicum</name>
    <dbReference type="NCBI Taxonomy" id="36847"/>
    <lineage>
        <taxon>Bacteria</taxon>
        <taxon>Bacillati</taxon>
        <taxon>Bacillota</taxon>
        <taxon>Clostridia</taxon>
        <taxon>Lachnospirales</taxon>
        <taxon>Anaerotignaceae</taxon>
        <taxon>Anaerotignum</taxon>
    </lineage>
</organism>
<dbReference type="InterPro" id="IPR029063">
    <property type="entry name" value="SAM-dependent_MTases_sf"/>
</dbReference>
<dbReference type="Pfam" id="PF05175">
    <property type="entry name" value="MTS"/>
    <property type="match status" value="1"/>
</dbReference>
<keyword evidence="9" id="KW-1185">Reference proteome</keyword>
<evidence type="ECO:0000259" key="7">
    <source>
        <dbReference type="Pfam" id="PF17827"/>
    </source>
</evidence>
<dbReference type="Proteomes" id="UP000070539">
    <property type="component" value="Unassembled WGS sequence"/>
</dbReference>